<dbReference type="InterPro" id="IPR052399">
    <property type="entry name" value="Phage_Baseplate_Assmbl_Protein"/>
</dbReference>
<dbReference type="InterPro" id="IPR006949">
    <property type="entry name" value="Barrel_Baseplate_J-like"/>
</dbReference>
<feature type="region of interest" description="Disordered" evidence="1">
    <location>
        <begin position="175"/>
        <end position="198"/>
    </location>
</feature>
<keyword evidence="4" id="KW-1185">Reference proteome</keyword>
<protein>
    <submittedName>
        <fullName evidence="3">Baseplate J/gp47 family protein</fullName>
    </submittedName>
</protein>
<evidence type="ECO:0000259" key="2">
    <source>
        <dbReference type="Pfam" id="PF04865"/>
    </source>
</evidence>
<dbReference type="RefSeq" id="WP_256191966.1">
    <property type="nucleotide sequence ID" value="NZ_CALCKC010000081.1"/>
</dbReference>
<dbReference type="Proteomes" id="UP001524473">
    <property type="component" value="Unassembled WGS sequence"/>
</dbReference>
<sequence length="392" mass="42085">MAALTEKGFQRPLYEELLAKRVERARALFGADIETDEKTPFGKYIRLEVENLAQAYEELERIYYAIFPNTATGSSLQRLVIEAGLNGRNPATRAVHRVLLTGLPGYAVPAGFLAATEDGLEFHTEQDTVLGDDGTAEALFYANEPGESGNVPAGSLVRIVEADARVTGLRHLGIEESGKDEETDPELRTRYRQARSGTGSSTADAIRAAVLRVSGVRACTVMENDGEETDAAGRPPGSFECAVFAPSELDAQIAQAIFRRKPAGIKAWGSVGVEVKDESGTPHLIRFSHVLDKILYAKVRIAVDDSFPKGGSDQVKAEISACLDKLSNGADVILSRLYGPVLSVPGVCDVVSLELSADGETFSAANIPCTAMEAATIPPEHVTVEVETYEDQ</sequence>
<evidence type="ECO:0000256" key="1">
    <source>
        <dbReference type="SAM" id="MobiDB-lite"/>
    </source>
</evidence>
<dbReference type="PANTHER" id="PTHR37829:SF3">
    <property type="entry name" value="PROTEIN JAYE-RELATED"/>
    <property type="match status" value="1"/>
</dbReference>
<feature type="domain" description="Baseplate protein J-like barrel" evidence="2">
    <location>
        <begin position="98"/>
        <end position="162"/>
    </location>
</feature>
<dbReference type="Pfam" id="PF04865">
    <property type="entry name" value="Baseplate_J"/>
    <property type="match status" value="1"/>
</dbReference>
<reference evidence="3 4" key="1">
    <citation type="submission" date="2022-06" db="EMBL/GenBank/DDBJ databases">
        <title>Isolation of gut microbiota from human fecal samples.</title>
        <authorList>
            <person name="Pamer E.G."/>
            <person name="Barat B."/>
            <person name="Waligurski E."/>
            <person name="Medina S."/>
            <person name="Paddock L."/>
            <person name="Mostad J."/>
        </authorList>
    </citation>
    <scope>NUCLEOTIDE SEQUENCE [LARGE SCALE GENOMIC DNA]</scope>
    <source>
        <strain evidence="3 4">DFI.9.73</strain>
    </source>
</reference>
<proteinExistence type="predicted"/>
<evidence type="ECO:0000313" key="3">
    <source>
        <dbReference type="EMBL" id="MCQ4840436.1"/>
    </source>
</evidence>
<organism evidence="3 4">
    <name type="scientific">Neglectibacter timonensis</name>
    <dbReference type="NCBI Taxonomy" id="1776382"/>
    <lineage>
        <taxon>Bacteria</taxon>
        <taxon>Bacillati</taxon>
        <taxon>Bacillota</taxon>
        <taxon>Clostridia</taxon>
        <taxon>Eubacteriales</taxon>
        <taxon>Oscillospiraceae</taxon>
        <taxon>Neglectibacter</taxon>
    </lineage>
</organism>
<evidence type="ECO:0000313" key="4">
    <source>
        <dbReference type="Proteomes" id="UP001524473"/>
    </source>
</evidence>
<accession>A0ABT1S0I7</accession>
<dbReference type="EMBL" id="JANFZH010000023">
    <property type="protein sequence ID" value="MCQ4840436.1"/>
    <property type="molecule type" value="Genomic_DNA"/>
</dbReference>
<name>A0ABT1S0I7_9FIRM</name>
<gene>
    <name evidence="3" type="ORF">NE695_10990</name>
</gene>
<dbReference type="PANTHER" id="PTHR37829">
    <property type="entry name" value="PHAGE-LIKE ELEMENT PBSX PROTEIN XKDT"/>
    <property type="match status" value="1"/>
</dbReference>
<comment type="caution">
    <text evidence="3">The sequence shown here is derived from an EMBL/GenBank/DDBJ whole genome shotgun (WGS) entry which is preliminary data.</text>
</comment>